<keyword evidence="1" id="KW-0004">4Fe-4S</keyword>
<dbReference type="SUPFAM" id="SSF52141">
    <property type="entry name" value="Uracil-DNA glycosylase-like"/>
    <property type="match status" value="1"/>
</dbReference>
<dbReference type="OrthoDB" id="8612at2157"/>
<dbReference type="EMBL" id="CP014750">
    <property type="protein sequence ID" value="AMQ19209.1"/>
    <property type="molecule type" value="Genomic_DNA"/>
</dbReference>
<evidence type="ECO:0000313" key="10">
    <source>
        <dbReference type="Proteomes" id="UP000073604"/>
    </source>
</evidence>
<dbReference type="Proteomes" id="UP000073604">
    <property type="component" value="Chromosome"/>
</dbReference>
<keyword evidence="7" id="KW-0234">DNA repair</keyword>
<dbReference type="InterPro" id="IPR036895">
    <property type="entry name" value="Uracil-DNA_glycosylase-like_sf"/>
</dbReference>
<evidence type="ECO:0000256" key="7">
    <source>
        <dbReference type="ARBA" id="ARBA00023204"/>
    </source>
</evidence>
<dbReference type="PANTHER" id="PTHR33693">
    <property type="entry name" value="TYPE-5 URACIL-DNA GLYCOSYLASE"/>
    <property type="match status" value="1"/>
</dbReference>
<dbReference type="SMART" id="SM00987">
    <property type="entry name" value="UreE_C"/>
    <property type="match status" value="1"/>
</dbReference>
<keyword evidence="6" id="KW-0411">Iron-sulfur</keyword>
<evidence type="ECO:0000256" key="3">
    <source>
        <dbReference type="ARBA" id="ARBA00022763"/>
    </source>
</evidence>
<organism evidence="9 10">
    <name type="scientific">Thermococcus peptonophilus</name>
    <dbReference type="NCBI Taxonomy" id="53952"/>
    <lineage>
        <taxon>Archaea</taxon>
        <taxon>Methanobacteriati</taxon>
        <taxon>Methanobacteriota</taxon>
        <taxon>Thermococci</taxon>
        <taxon>Thermococcales</taxon>
        <taxon>Thermococcaceae</taxon>
        <taxon>Thermococcus</taxon>
    </lineage>
</organism>
<keyword evidence="2" id="KW-0479">Metal-binding</keyword>
<evidence type="ECO:0000256" key="6">
    <source>
        <dbReference type="ARBA" id="ARBA00023014"/>
    </source>
</evidence>
<keyword evidence="5" id="KW-0408">Iron</keyword>
<dbReference type="GeneID" id="27140593"/>
<dbReference type="GO" id="GO:0046872">
    <property type="term" value="F:metal ion binding"/>
    <property type="evidence" value="ECO:0007669"/>
    <property type="project" value="UniProtKB-KW"/>
</dbReference>
<sequence>MLLELKRLRKVGEVYLNPRNLKTAPPLIRDWRDFLSLDEKTYGVYARTIYNPSERFLVIEKQDISVGKGLMELYQELLENPTYFCGEENYRYQLQVREFKGLPLANGWPGSGVVLVGEAPGRRGCGKTGICFYRDASGMLLRKVLFALGVNPDFVYITNVVKCNPPGNRLRGVPEGALEFLAEELEILRPKALFAVGRTAERALGELGFDAVYIRHPAWYVRRGVREPNEEILKEYRVITGAFGEWAL</sequence>
<protein>
    <submittedName>
        <fullName evidence="9">Uracil-DNA glycosylase</fullName>
    </submittedName>
</protein>
<evidence type="ECO:0000256" key="5">
    <source>
        <dbReference type="ARBA" id="ARBA00023004"/>
    </source>
</evidence>
<dbReference type="GO" id="GO:0097506">
    <property type="term" value="F:deaminated base DNA N-glycosylase activity"/>
    <property type="evidence" value="ECO:0007669"/>
    <property type="project" value="UniProtKB-ARBA"/>
</dbReference>
<proteinExistence type="predicted"/>
<keyword evidence="10" id="KW-1185">Reference proteome</keyword>
<dbReference type="KEGG" id="tpep:A0127_08550"/>
<dbReference type="RefSeq" id="WP_062390355.1">
    <property type="nucleotide sequence ID" value="NZ_CP014750.1"/>
</dbReference>
<dbReference type="SMART" id="SM00986">
    <property type="entry name" value="UDG"/>
    <property type="match status" value="1"/>
</dbReference>
<evidence type="ECO:0000259" key="8">
    <source>
        <dbReference type="SMART" id="SM00986"/>
    </source>
</evidence>
<dbReference type="GO" id="GO:0006281">
    <property type="term" value="P:DNA repair"/>
    <property type="evidence" value="ECO:0007669"/>
    <property type="project" value="UniProtKB-KW"/>
</dbReference>
<evidence type="ECO:0000313" key="9">
    <source>
        <dbReference type="EMBL" id="AMQ19209.1"/>
    </source>
</evidence>
<dbReference type="InterPro" id="IPR051536">
    <property type="entry name" value="UDG_Type-4/5"/>
</dbReference>
<dbReference type="STRING" id="53952.A0127_08550"/>
<reference evidence="10" key="1">
    <citation type="submission" date="2016-03" db="EMBL/GenBank/DDBJ databases">
        <authorList>
            <person name="Oger P.M."/>
        </authorList>
    </citation>
    <scope>NUCLEOTIDE SEQUENCE [LARGE SCALE GENOMIC DNA]</scope>
    <source>
        <strain evidence="10">OG-1</strain>
    </source>
</reference>
<name>A0A142CWQ7_9EURY</name>
<evidence type="ECO:0000256" key="2">
    <source>
        <dbReference type="ARBA" id="ARBA00022723"/>
    </source>
</evidence>
<evidence type="ECO:0000256" key="1">
    <source>
        <dbReference type="ARBA" id="ARBA00022485"/>
    </source>
</evidence>
<dbReference type="InterPro" id="IPR005122">
    <property type="entry name" value="Uracil-DNA_glycosylase-like"/>
</dbReference>
<accession>A0A142CWQ7</accession>
<gene>
    <name evidence="9" type="ORF">A0127_08550</name>
</gene>
<keyword evidence="3" id="KW-0227">DNA damage</keyword>
<evidence type="ECO:0000256" key="4">
    <source>
        <dbReference type="ARBA" id="ARBA00022801"/>
    </source>
</evidence>
<dbReference type="Gene3D" id="3.40.470.10">
    <property type="entry name" value="Uracil-DNA glycosylase-like domain"/>
    <property type="match status" value="1"/>
</dbReference>
<keyword evidence="4" id="KW-0378">Hydrolase</keyword>
<dbReference type="AlphaFoldDB" id="A0A142CWQ7"/>
<dbReference type="Pfam" id="PF03167">
    <property type="entry name" value="UDG"/>
    <property type="match status" value="1"/>
</dbReference>
<dbReference type="GO" id="GO:0051539">
    <property type="term" value="F:4 iron, 4 sulfur cluster binding"/>
    <property type="evidence" value="ECO:0007669"/>
    <property type="project" value="UniProtKB-KW"/>
</dbReference>
<feature type="domain" description="Uracil-DNA glycosylase-like" evidence="8">
    <location>
        <begin position="104"/>
        <end position="239"/>
    </location>
</feature>